<evidence type="ECO:0000256" key="1">
    <source>
        <dbReference type="SAM" id="MobiDB-lite"/>
    </source>
</evidence>
<proteinExistence type="predicted"/>
<dbReference type="RefSeq" id="WP_264775280.1">
    <property type="nucleotide sequence ID" value="NZ_AP026560.1"/>
</dbReference>
<sequence length="61" mass="7121">MNDRELVTYKEGRVLTGVSERTLKRMVQRGELTEYPFGKSKRLSRRELLTPRAQPGGERQD</sequence>
<gene>
    <name evidence="2" type="ORF">DAETH_25570</name>
</gene>
<organism evidence="2 3">
    <name type="scientific">Deinococcus aetherius</name>
    <dbReference type="NCBI Taxonomy" id="200252"/>
    <lineage>
        <taxon>Bacteria</taxon>
        <taxon>Thermotogati</taxon>
        <taxon>Deinococcota</taxon>
        <taxon>Deinococci</taxon>
        <taxon>Deinococcales</taxon>
        <taxon>Deinococcaceae</taxon>
        <taxon>Deinococcus</taxon>
    </lineage>
</organism>
<accession>A0ABN6RIK5</accession>
<evidence type="ECO:0000313" key="2">
    <source>
        <dbReference type="EMBL" id="BDP42588.1"/>
    </source>
</evidence>
<feature type="region of interest" description="Disordered" evidence="1">
    <location>
        <begin position="38"/>
        <end position="61"/>
    </location>
</feature>
<dbReference type="Proteomes" id="UP001064971">
    <property type="component" value="Chromosome"/>
</dbReference>
<name>A0ABN6RIK5_9DEIO</name>
<protein>
    <recommendedName>
        <fullName evidence="4">Helix-turn-helix domain-containing protein</fullName>
    </recommendedName>
</protein>
<keyword evidence="3" id="KW-1185">Reference proteome</keyword>
<evidence type="ECO:0000313" key="3">
    <source>
        <dbReference type="Proteomes" id="UP001064971"/>
    </source>
</evidence>
<reference evidence="2" key="1">
    <citation type="submission" date="2022-07" db="EMBL/GenBank/DDBJ databases">
        <title>Complete Genome Sequence of the Radioresistant Bacterium Deinococcus aetherius ST0316, Isolated from the Air Dust collected in Lower Stratosphere above Japan.</title>
        <authorList>
            <person name="Satoh K."/>
            <person name="Hagiwara K."/>
            <person name="Katsumata K."/>
            <person name="Kubo A."/>
            <person name="Yokobori S."/>
            <person name="Yamagishi A."/>
            <person name="Oono Y."/>
            <person name="Narumi I."/>
        </authorList>
    </citation>
    <scope>NUCLEOTIDE SEQUENCE</scope>
    <source>
        <strain evidence="2">ST0316</strain>
    </source>
</reference>
<dbReference type="EMBL" id="AP026560">
    <property type="protein sequence ID" value="BDP42588.1"/>
    <property type="molecule type" value="Genomic_DNA"/>
</dbReference>
<evidence type="ECO:0008006" key="4">
    <source>
        <dbReference type="Google" id="ProtNLM"/>
    </source>
</evidence>